<evidence type="ECO:0000313" key="3">
    <source>
        <dbReference type="EMBL" id="GAE93705.1"/>
    </source>
</evidence>
<dbReference type="InterPro" id="IPR010656">
    <property type="entry name" value="DctM"/>
</dbReference>
<feature type="domain" description="TRAP C4-dicarboxylate transport system permease DctM subunit" evidence="2">
    <location>
        <begin position="4"/>
        <end position="102"/>
    </location>
</feature>
<dbReference type="EMBL" id="BAVS01000015">
    <property type="protein sequence ID" value="GAE93705.1"/>
    <property type="molecule type" value="Genomic_DNA"/>
</dbReference>
<evidence type="ECO:0000256" key="1">
    <source>
        <dbReference type="SAM" id="Phobius"/>
    </source>
</evidence>
<feature type="transmembrane region" description="Helical" evidence="1">
    <location>
        <begin position="39"/>
        <end position="57"/>
    </location>
</feature>
<gene>
    <name evidence="3" type="ORF">JCM21714_2808</name>
</gene>
<evidence type="ECO:0000259" key="2">
    <source>
        <dbReference type="Pfam" id="PF06808"/>
    </source>
</evidence>
<dbReference type="RefSeq" id="WP_035724066.1">
    <property type="nucleotide sequence ID" value="NZ_BAVS01000015.1"/>
</dbReference>
<keyword evidence="1" id="KW-1133">Transmembrane helix</keyword>
<accession>W4VJX4</accession>
<dbReference type="STRING" id="1298598.JCM21714_2808"/>
<proteinExistence type="predicted"/>
<comment type="caution">
    <text evidence="3">The sequence shown here is derived from an EMBL/GenBank/DDBJ whole genome shotgun (WGS) entry which is preliminary data.</text>
</comment>
<name>W4VJX4_9BACI</name>
<dbReference type="PANTHER" id="PTHR43849:SF2">
    <property type="entry name" value="BLL3936 PROTEIN"/>
    <property type="match status" value="1"/>
</dbReference>
<dbReference type="AlphaFoldDB" id="W4VJX4"/>
<organism evidence="3 4">
    <name type="scientific">Gracilibacillus boraciitolerans JCM 21714</name>
    <dbReference type="NCBI Taxonomy" id="1298598"/>
    <lineage>
        <taxon>Bacteria</taxon>
        <taxon>Bacillati</taxon>
        <taxon>Bacillota</taxon>
        <taxon>Bacilli</taxon>
        <taxon>Bacillales</taxon>
        <taxon>Bacillaceae</taxon>
        <taxon>Gracilibacillus</taxon>
    </lineage>
</organism>
<protein>
    <submittedName>
        <fullName evidence="3">TRAP-type uncharacterized transport system</fullName>
    </submittedName>
</protein>
<reference evidence="3 4" key="1">
    <citation type="journal article" date="2014" name="Genome Announc.">
        <title>Draft Genome Sequence of the Boron-Tolerant and Moderately Halotolerant Bacterium Gracilibacillus boraciitolerans JCM 21714T.</title>
        <authorList>
            <person name="Ahmed I."/>
            <person name="Oshima K."/>
            <person name="Suda W."/>
            <person name="Kitamura K."/>
            <person name="Iida T."/>
            <person name="Ohmori Y."/>
            <person name="Fujiwara T."/>
            <person name="Hattori M."/>
            <person name="Ohkuma M."/>
        </authorList>
    </citation>
    <scope>NUCLEOTIDE SEQUENCE [LARGE SCALE GENOMIC DNA]</scope>
    <source>
        <strain evidence="3 4">JCM 21714</strain>
    </source>
</reference>
<keyword evidence="4" id="KW-1185">Reference proteome</keyword>
<feature type="transmembrane region" description="Helical" evidence="1">
    <location>
        <begin position="64"/>
        <end position="91"/>
    </location>
</feature>
<keyword evidence="1" id="KW-0812">Transmembrane</keyword>
<dbReference type="eggNOG" id="COG4666">
    <property type="taxonomic scope" value="Bacteria"/>
</dbReference>
<sequence>MGVITTSGLSTKFTSIAIGFSETLTNAMPNFLVTDNTQLYFALLLTMFACLFLGLGLPTTATYVVLAAIVAPILTDMGVHVLVAHLFVLYYGVLADDTPPQSIYQPMQQLALRKPDP</sequence>
<dbReference type="PANTHER" id="PTHR43849">
    <property type="entry name" value="BLL3936 PROTEIN"/>
    <property type="match status" value="1"/>
</dbReference>
<dbReference type="Proteomes" id="UP000019102">
    <property type="component" value="Unassembled WGS sequence"/>
</dbReference>
<dbReference type="Pfam" id="PF06808">
    <property type="entry name" value="DctM"/>
    <property type="match status" value="1"/>
</dbReference>
<evidence type="ECO:0000313" key="4">
    <source>
        <dbReference type="Proteomes" id="UP000019102"/>
    </source>
</evidence>
<keyword evidence="1" id="KW-0472">Membrane</keyword>